<dbReference type="PANTHER" id="PTHR40465:SF1">
    <property type="entry name" value="DUF6534 DOMAIN-CONTAINING PROTEIN"/>
    <property type="match status" value="1"/>
</dbReference>
<keyword evidence="2" id="KW-1133">Transmembrane helix</keyword>
<name>A0AAV5GJ20_9BASI</name>
<dbReference type="Proteomes" id="UP001342314">
    <property type="component" value="Unassembled WGS sequence"/>
</dbReference>
<protein>
    <recommendedName>
        <fullName evidence="3">DUF6534 domain-containing protein</fullName>
    </recommendedName>
</protein>
<proteinExistence type="predicted"/>
<feature type="domain" description="DUF6534" evidence="3">
    <location>
        <begin position="142"/>
        <end position="217"/>
    </location>
</feature>
<sequence>MPSIEHGVGPFYIGTLLNVAIFGVNWMQMFDYFRVFQDDRWLVKGMVIVVFVVSFVHSCFSAYINWDLFIANYGNAPHLASSPWSFSVDPVCTAVVACIVQLHYTWRVYIIGKRSLWMPIIIAVLTLLQLVPIFALIRFARIAYHLRQVRSDFEQTNSLVDRIVRNIVANNALTAICAVCSGVLFVASTDTGWHVIFGLTVSRFYVLSLLSSLNARQTLRPGLSSSTHGMVQTGKKGPGSAAPFNGLHTPYRTPLPSSPCASAIHVGPDRRDDYLHDDHDTKSGSSPRSDKGTATHLSVSTQASPPRGRALELTAPTATSRLLQRPSFLRSFSSSSDRSGGREKDMARTFGTDSLPITRYGGDD</sequence>
<gene>
    <name evidence="4" type="ORF">Rhopal_002036-T1</name>
</gene>
<organism evidence="4 5">
    <name type="scientific">Rhodotorula paludigena</name>
    <dbReference type="NCBI Taxonomy" id="86838"/>
    <lineage>
        <taxon>Eukaryota</taxon>
        <taxon>Fungi</taxon>
        <taxon>Dikarya</taxon>
        <taxon>Basidiomycota</taxon>
        <taxon>Pucciniomycotina</taxon>
        <taxon>Microbotryomycetes</taxon>
        <taxon>Sporidiobolales</taxon>
        <taxon>Sporidiobolaceae</taxon>
        <taxon>Rhodotorula</taxon>
    </lineage>
</organism>
<comment type="caution">
    <text evidence="4">The sequence shown here is derived from an EMBL/GenBank/DDBJ whole genome shotgun (WGS) entry which is preliminary data.</text>
</comment>
<feature type="region of interest" description="Disordered" evidence="1">
    <location>
        <begin position="221"/>
        <end position="364"/>
    </location>
</feature>
<accession>A0AAV5GJ20</accession>
<feature type="compositionally biased region" description="Polar residues" evidence="1">
    <location>
        <begin position="221"/>
        <end position="230"/>
    </location>
</feature>
<dbReference type="EMBL" id="BQKY01000004">
    <property type="protein sequence ID" value="GJN89062.1"/>
    <property type="molecule type" value="Genomic_DNA"/>
</dbReference>
<keyword evidence="2" id="KW-0472">Membrane</keyword>
<feature type="compositionally biased region" description="Basic and acidic residues" evidence="1">
    <location>
        <begin position="267"/>
        <end position="293"/>
    </location>
</feature>
<feature type="transmembrane region" description="Helical" evidence="2">
    <location>
        <begin position="193"/>
        <end position="213"/>
    </location>
</feature>
<feature type="compositionally biased region" description="Low complexity" evidence="1">
    <location>
        <begin position="320"/>
        <end position="338"/>
    </location>
</feature>
<evidence type="ECO:0000259" key="3">
    <source>
        <dbReference type="Pfam" id="PF20152"/>
    </source>
</evidence>
<dbReference type="PANTHER" id="PTHR40465">
    <property type="entry name" value="CHROMOSOME 1, WHOLE GENOME SHOTGUN SEQUENCE"/>
    <property type="match status" value="1"/>
</dbReference>
<feature type="transmembrane region" description="Helical" evidence="2">
    <location>
        <begin position="41"/>
        <end position="64"/>
    </location>
</feature>
<evidence type="ECO:0000256" key="1">
    <source>
        <dbReference type="SAM" id="MobiDB-lite"/>
    </source>
</evidence>
<dbReference type="AlphaFoldDB" id="A0AAV5GJ20"/>
<evidence type="ECO:0000256" key="2">
    <source>
        <dbReference type="SAM" id="Phobius"/>
    </source>
</evidence>
<evidence type="ECO:0000313" key="5">
    <source>
        <dbReference type="Proteomes" id="UP001342314"/>
    </source>
</evidence>
<dbReference type="InterPro" id="IPR045339">
    <property type="entry name" value="DUF6534"/>
</dbReference>
<dbReference type="Pfam" id="PF20152">
    <property type="entry name" value="DUF6534"/>
    <property type="match status" value="1"/>
</dbReference>
<evidence type="ECO:0000313" key="4">
    <source>
        <dbReference type="EMBL" id="GJN89062.1"/>
    </source>
</evidence>
<keyword evidence="5" id="KW-1185">Reference proteome</keyword>
<reference evidence="4 5" key="1">
    <citation type="submission" date="2021-12" db="EMBL/GenBank/DDBJ databases">
        <title>High titer production of polyol ester of fatty acids by Rhodotorula paludigena BS15 towards product separation-free biomass refinery.</title>
        <authorList>
            <person name="Mano J."/>
            <person name="Ono H."/>
            <person name="Tanaka T."/>
            <person name="Naito K."/>
            <person name="Sushida H."/>
            <person name="Ike M."/>
            <person name="Tokuyasu K."/>
            <person name="Kitaoka M."/>
        </authorList>
    </citation>
    <scope>NUCLEOTIDE SEQUENCE [LARGE SCALE GENOMIC DNA]</scope>
    <source>
        <strain evidence="4 5">BS15</strain>
    </source>
</reference>
<feature type="compositionally biased region" description="Polar residues" evidence="1">
    <location>
        <begin position="295"/>
        <end position="304"/>
    </location>
</feature>
<feature type="transmembrane region" description="Helical" evidence="2">
    <location>
        <begin position="12"/>
        <end position="29"/>
    </location>
</feature>
<feature type="transmembrane region" description="Helical" evidence="2">
    <location>
        <begin position="167"/>
        <end position="187"/>
    </location>
</feature>
<feature type="transmembrane region" description="Helical" evidence="2">
    <location>
        <begin position="116"/>
        <end position="137"/>
    </location>
</feature>
<keyword evidence="2" id="KW-0812">Transmembrane</keyword>